<gene>
    <name evidence="2" type="ORF">ACFP3V_12165</name>
</gene>
<dbReference type="Proteomes" id="UP001596174">
    <property type="component" value="Unassembled WGS sequence"/>
</dbReference>
<feature type="transmembrane region" description="Helical" evidence="1">
    <location>
        <begin position="21"/>
        <end position="44"/>
    </location>
</feature>
<feature type="transmembrane region" description="Helical" evidence="1">
    <location>
        <begin position="102"/>
        <end position="121"/>
    </location>
</feature>
<reference evidence="3" key="1">
    <citation type="journal article" date="2019" name="Int. J. Syst. Evol. Microbiol.">
        <title>The Global Catalogue of Microorganisms (GCM) 10K type strain sequencing project: providing services to taxonomists for standard genome sequencing and annotation.</title>
        <authorList>
            <consortium name="The Broad Institute Genomics Platform"/>
            <consortium name="The Broad Institute Genome Sequencing Center for Infectious Disease"/>
            <person name="Wu L."/>
            <person name="Ma J."/>
        </authorList>
    </citation>
    <scope>NUCLEOTIDE SEQUENCE [LARGE SCALE GENOMIC DNA]</scope>
    <source>
        <strain evidence="3">JCM 4816</strain>
    </source>
</reference>
<evidence type="ECO:0000313" key="2">
    <source>
        <dbReference type="EMBL" id="MFC5907966.1"/>
    </source>
</evidence>
<keyword evidence="1" id="KW-1133">Transmembrane helix</keyword>
<keyword evidence="3" id="KW-1185">Reference proteome</keyword>
<keyword evidence="1" id="KW-0472">Membrane</keyword>
<proteinExistence type="predicted"/>
<feature type="transmembrane region" description="Helical" evidence="1">
    <location>
        <begin position="65"/>
        <end position="82"/>
    </location>
</feature>
<sequence length="124" mass="13354">MLTRRSAWCKLHADEEEAAPVLLWVAIPVLGLLWAQVVLGVVHVGTGRPVPRWAGWNRIQERGGLVTRAGVAGFVTLGLATSPSMPWHAGLGPFLAQESRTWLAAMAGAVAVPAGLAWLMTRRR</sequence>
<dbReference type="EMBL" id="JBHSQJ010000047">
    <property type="protein sequence ID" value="MFC5907966.1"/>
    <property type="molecule type" value="Genomic_DNA"/>
</dbReference>
<name>A0ABW1FZX7_9ACTN</name>
<keyword evidence="1" id="KW-0812">Transmembrane</keyword>
<comment type="caution">
    <text evidence="2">The sequence shown here is derived from an EMBL/GenBank/DDBJ whole genome shotgun (WGS) entry which is preliminary data.</text>
</comment>
<evidence type="ECO:0000313" key="3">
    <source>
        <dbReference type="Proteomes" id="UP001596174"/>
    </source>
</evidence>
<organism evidence="2 3">
    <name type="scientific">Streptacidiphilus monticola</name>
    <dbReference type="NCBI Taxonomy" id="2161674"/>
    <lineage>
        <taxon>Bacteria</taxon>
        <taxon>Bacillati</taxon>
        <taxon>Actinomycetota</taxon>
        <taxon>Actinomycetes</taxon>
        <taxon>Kitasatosporales</taxon>
        <taxon>Streptomycetaceae</taxon>
        <taxon>Streptacidiphilus</taxon>
    </lineage>
</organism>
<accession>A0ABW1FZX7</accession>
<evidence type="ECO:0000256" key="1">
    <source>
        <dbReference type="SAM" id="Phobius"/>
    </source>
</evidence>
<protein>
    <submittedName>
        <fullName evidence="2">Uncharacterized protein</fullName>
    </submittedName>
</protein>